<gene>
    <name evidence="2" type="ORF">M5X16_05485</name>
    <name evidence="3" type="ORF">PC41400_26405</name>
</gene>
<dbReference type="KEGG" id="pchi:PC41400_26405"/>
<name>A0A410X347_9BACL</name>
<keyword evidence="5" id="KW-1185">Reference proteome</keyword>
<reference evidence="2 5" key="2">
    <citation type="submission" date="2022-05" db="EMBL/GenBank/DDBJ databases">
        <title>Genome Sequencing of Bee-Associated Microbes.</title>
        <authorList>
            <person name="Dunlap C."/>
        </authorList>
    </citation>
    <scope>NUCLEOTIDE SEQUENCE [LARGE SCALE GENOMIC DNA]</scope>
    <source>
        <strain evidence="2 5">NRRL B-23120</strain>
    </source>
</reference>
<feature type="signal peptide" evidence="1">
    <location>
        <begin position="1"/>
        <end position="32"/>
    </location>
</feature>
<dbReference type="OrthoDB" id="368706at2"/>
<feature type="chain" id="PRO_5019238381" description="SLH domain-containing protein" evidence="1">
    <location>
        <begin position="33"/>
        <end position="464"/>
    </location>
</feature>
<evidence type="ECO:0008006" key="6">
    <source>
        <dbReference type="Google" id="ProtNLM"/>
    </source>
</evidence>
<evidence type="ECO:0000313" key="5">
    <source>
        <dbReference type="Proteomes" id="UP001527202"/>
    </source>
</evidence>
<dbReference type="RefSeq" id="WP_042234580.1">
    <property type="nucleotide sequence ID" value="NZ_CP026520.1"/>
</dbReference>
<evidence type="ECO:0000313" key="4">
    <source>
        <dbReference type="Proteomes" id="UP000288943"/>
    </source>
</evidence>
<evidence type="ECO:0000256" key="1">
    <source>
        <dbReference type="SAM" id="SignalP"/>
    </source>
</evidence>
<evidence type="ECO:0000313" key="2">
    <source>
        <dbReference type="EMBL" id="MCY9595224.1"/>
    </source>
</evidence>
<dbReference type="Proteomes" id="UP000288943">
    <property type="component" value="Chromosome"/>
</dbReference>
<dbReference type="GeneID" id="95378326"/>
<keyword evidence="1" id="KW-0732">Signal</keyword>
<reference evidence="3 4" key="1">
    <citation type="submission" date="2018-01" db="EMBL/GenBank/DDBJ databases">
        <title>The whole genome sequencing and assembly of Paenibacillus chitinolyticus KCCM 41400 strain.</title>
        <authorList>
            <person name="Kim J.-Y."/>
            <person name="Park M.-K."/>
            <person name="Lee Y.-J."/>
            <person name="Yi H."/>
            <person name="Bahn Y.-S."/>
            <person name="Kim J.F."/>
            <person name="Lee D.-W."/>
        </authorList>
    </citation>
    <scope>NUCLEOTIDE SEQUENCE [LARGE SCALE GENOMIC DNA]</scope>
    <source>
        <strain evidence="3 4">KCCM 41400</strain>
    </source>
</reference>
<organism evidence="3 4">
    <name type="scientific">Paenibacillus chitinolyticus</name>
    <dbReference type="NCBI Taxonomy" id="79263"/>
    <lineage>
        <taxon>Bacteria</taxon>
        <taxon>Bacillati</taxon>
        <taxon>Bacillota</taxon>
        <taxon>Bacilli</taxon>
        <taxon>Bacillales</taxon>
        <taxon>Paenibacillaceae</taxon>
        <taxon>Paenibacillus</taxon>
    </lineage>
</organism>
<dbReference type="EMBL" id="CP026520">
    <property type="protein sequence ID" value="QAV21011.1"/>
    <property type="molecule type" value="Genomic_DNA"/>
</dbReference>
<evidence type="ECO:0000313" key="3">
    <source>
        <dbReference type="EMBL" id="QAV21011.1"/>
    </source>
</evidence>
<dbReference type="EMBL" id="JAMDMJ010000006">
    <property type="protein sequence ID" value="MCY9595224.1"/>
    <property type="molecule type" value="Genomic_DNA"/>
</dbReference>
<proteinExistence type="predicted"/>
<sequence length="464" mass="51940">MYAATRLNATRFGSALAAGALLLTLWSGQAHGQGAGARAAAPLTAEQTTLLSEEYRQFLKDQFGYTLPSVPTKGDFVKALAAVLNLEPSGKPNPFQDIKESSPYYKSALALYEKGILTQDRLDGDQPLTQSTAVYIAVKAAGLKELAYTYPAEKAARSLAKLHTDDEISQLTPQAAQELAAAADTELLPAGLHEAFQRNEPASASYAEILLGRVLELQGLYKHELGRVSDPDILRQVRDAWNVQNLIQQPDLQNIVDQALQADLITGYNVKDDRYTPRFDSARSLTYGHSEIDHALQLIGLLRSENIDARVQLEPKTSAFIYLKEWGEPVQTDDYKVVKIDNGNYIAYAKEYDLSFEFATAQQKDRFQEIVLKYAKKNSEDQSGLIAHSWWQPLYYSRTELPDYKVIANNKITKGHYYAQTFSLADKPEAIAEGIRKISPATKVESYRFWVDEPFYNYLIGEYK</sequence>
<dbReference type="Proteomes" id="UP001527202">
    <property type="component" value="Unassembled WGS sequence"/>
</dbReference>
<accession>A0A410X347</accession>
<dbReference type="AlphaFoldDB" id="A0A410X347"/>
<protein>
    <recommendedName>
        <fullName evidence="6">SLH domain-containing protein</fullName>
    </recommendedName>
</protein>